<feature type="domain" description="SMP-LTD" evidence="14">
    <location>
        <begin position="67"/>
        <end position="263"/>
    </location>
</feature>
<evidence type="ECO:0000256" key="1">
    <source>
        <dbReference type="ARBA" id="ARBA00004167"/>
    </source>
</evidence>
<evidence type="ECO:0000313" key="16">
    <source>
        <dbReference type="Proteomes" id="UP001491310"/>
    </source>
</evidence>
<evidence type="ECO:0000256" key="11">
    <source>
        <dbReference type="ARBA" id="ARBA00023136"/>
    </source>
</evidence>
<evidence type="ECO:0000256" key="3">
    <source>
        <dbReference type="ARBA" id="ARBA00022448"/>
    </source>
</evidence>
<evidence type="ECO:0000256" key="6">
    <source>
        <dbReference type="ARBA" id="ARBA00022737"/>
    </source>
</evidence>
<evidence type="ECO:0000256" key="5">
    <source>
        <dbReference type="ARBA" id="ARBA00022723"/>
    </source>
</evidence>
<comment type="similarity">
    <text evidence="2">Belongs to the synaptotagmin family.</text>
</comment>
<keyword evidence="11" id="KW-0472">Membrane</keyword>
<dbReference type="EMBL" id="JALJOT010000014">
    <property type="protein sequence ID" value="KAK9903584.1"/>
    <property type="molecule type" value="Genomic_DNA"/>
</dbReference>
<dbReference type="Proteomes" id="UP001491310">
    <property type="component" value="Unassembled WGS sequence"/>
</dbReference>
<name>A0ABR2YFH1_9CHLO</name>
<evidence type="ECO:0000256" key="8">
    <source>
        <dbReference type="ARBA" id="ARBA00022989"/>
    </source>
</evidence>
<evidence type="ECO:0000256" key="9">
    <source>
        <dbReference type="ARBA" id="ARBA00023055"/>
    </source>
</evidence>
<dbReference type="CDD" id="cd21677">
    <property type="entry name" value="SMP_SYT"/>
    <property type="match status" value="1"/>
</dbReference>
<evidence type="ECO:0000256" key="12">
    <source>
        <dbReference type="SAM" id="MobiDB-lite"/>
    </source>
</evidence>
<organism evidence="15 16">
    <name type="scientific">Coccomyxa subellipsoidea</name>
    <dbReference type="NCBI Taxonomy" id="248742"/>
    <lineage>
        <taxon>Eukaryota</taxon>
        <taxon>Viridiplantae</taxon>
        <taxon>Chlorophyta</taxon>
        <taxon>core chlorophytes</taxon>
        <taxon>Trebouxiophyceae</taxon>
        <taxon>Trebouxiophyceae incertae sedis</taxon>
        <taxon>Coccomyxaceae</taxon>
        <taxon>Coccomyxa</taxon>
    </lineage>
</organism>
<dbReference type="Gene3D" id="2.60.40.150">
    <property type="entry name" value="C2 domain"/>
    <property type="match status" value="2"/>
</dbReference>
<keyword evidence="8" id="KW-1133">Transmembrane helix</keyword>
<evidence type="ECO:0008006" key="17">
    <source>
        <dbReference type="Google" id="ProtNLM"/>
    </source>
</evidence>
<feature type="compositionally biased region" description="Basic residues" evidence="12">
    <location>
        <begin position="414"/>
        <end position="426"/>
    </location>
</feature>
<dbReference type="InterPro" id="IPR035892">
    <property type="entry name" value="C2_domain_sf"/>
</dbReference>
<gene>
    <name evidence="15" type="ORF">WJX75_009315</name>
</gene>
<comment type="subcellular location">
    <subcellularLocation>
        <location evidence="1">Membrane</location>
        <topology evidence="1">Single-pass membrane protein</topology>
    </subcellularLocation>
</comment>
<keyword evidence="10" id="KW-0446">Lipid-binding</keyword>
<evidence type="ECO:0000256" key="10">
    <source>
        <dbReference type="ARBA" id="ARBA00023121"/>
    </source>
</evidence>
<keyword evidence="5" id="KW-0479">Metal-binding</keyword>
<keyword evidence="6" id="KW-0677">Repeat</keyword>
<keyword evidence="9" id="KW-0445">Lipid transport</keyword>
<keyword evidence="3" id="KW-0813">Transport</keyword>
<evidence type="ECO:0000256" key="4">
    <source>
        <dbReference type="ARBA" id="ARBA00022692"/>
    </source>
</evidence>
<dbReference type="InterPro" id="IPR045050">
    <property type="entry name" value="Synaptotagmin_plant"/>
</dbReference>
<feature type="domain" description="C2" evidence="13">
    <location>
        <begin position="258"/>
        <end position="375"/>
    </location>
</feature>
<dbReference type="Pfam" id="PF00168">
    <property type="entry name" value="C2"/>
    <property type="match status" value="1"/>
</dbReference>
<comment type="caution">
    <text evidence="15">The sequence shown here is derived from an EMBL/GenBank/DDBJ whole genome shotgun (WGS) entry which is preliminary data.</text>
</comment>
<dbReference type="PANTHER" id="PTHR10774">
    <property type="entry name" value="EXTENDED SYNAPTOTAGMIN-RELATED"/>
    <property type="match status" value="1"/>
</dbReference>
<keyword evidence="7" id="KW-0106">Calcium</keyword>
<dbReference type="InterPro" id="IPR039010">
    <property type="entry name" value="Synaptotagmin_SMP"/>
</dbReference>
<dbReference type="PROSITE" id="PS50004">
    <property type="entry name" value="C2"/>
    <property type="match status" value="1"/>
</dbReference>
<evidence type="ECO:0000256" key="7">
    <source>
        <dbReference type="ARBA" id="ARBA00022837"/>
    </source>
</evidence>
<dbReference type="SUPFAM" id="SSF49562">
    <property type="entry name" value="C2 domain (Calcium/lipid-binding domain, CaLB)"/>
    <property type="match status" value="2"/>
</dbReference>
<dbReference type="Pfam" id="PF17047">
    <property type="entry name" value="SMP_LBD"/>
    <property type="match status" value="1"/>
</dbReference>
<evidence type="ECO:0000256" key="2">
    <source>
        <dbReference type="ARBA" id="ARBA00006996"/>
    </source>
</evidence>
<reference evidence="15 16" key="1">
    <citation type="journal article" date="2024" name="Nat. Commun.">
        <title>Phylogenomics reveals the evolutionary origins of lichenization in chlorophyte algae.</title>
        <authorList>
            <person name="Puginier C."/>
            <person name="Libourel C."/>
            <person name="Otte J."/>
            <person name="Skaloud P."/>
            <person name="Haon M."/>
            <person name="Grisel S."/>
            <person name="Petersen M."/>
            <person name="Berrin J.G."/>
            <person name="Delaux P.M."/>
            <person name="Dal Grande F."/>
            <person name="Keller J."/>
        </authorList>
    </citation>
    <scope>NUCLEOTIDE SEQUENCE [LARGE SCALE GENOMIC DNA]</scope>
    <source>
        <strain evidence="15 16">SAG 216-7</strain>
    </source>
</reference>
<dbReference type="InterPro" id="IPR031468">
    <property type="entry name" value="SMP_LBD"/>
</dbReference>
<keyword evidence="4" id="KW-0812">Transmembrane</keyword>
<sequence length="637" mass="72036">MGDFLLGFLSCAVLSISLVSLYIKHKKREEERLRQTVAVEILRNLNVSKLRKLLGNMDMPSWITYSDFERAEWLSHLIGQIWPYLDNAVLAFARAKLEPKLKERRAAWMADISVEHFTLGTRPPMVTGVKLYKNANAGVSETAFMDIDILWGGNQDLSLVIKPLPYFLNLAFGLAEFINIQIGVERVIVSGRVRVFLKPLLDSMPIIGAVQVAFADMPSFRFDLRLLGGDVTSLPFLEDWLQNVFCSFLEHYTLPNKVSLEVVKGILAQVERPVGILTVRLVEAVNIPKTDFCSESDPYVVLYIRAHRRLQSTIQSNSRHPVWNECFRLLVHDPSEDTLTCLIYDYDFIRADTLVGRVDWPLSEIRPGQERDLWLEVKPPQCSKAARAGSPDHPPGSPGGQHGSPPDSPSGQHMYHRRREPRRLNAVRRARDIREKLLRSGKPCRLHLKVKYKAIDREDLDAAVASDEDASEAEDEHEAAAVSHDVADQPGGILVVQVKSVSDLMGKPWWKGGLRTHLQVRVTVCGHTKSTNVVKRPKVIFGARLETYMLRQELDFELTGDEVRRPDETVHVEIWDTFLVKEFQGSVDVLLSDVVTGKRLRGEWPLSDVLKGSVSLDLFWTGTMQRGHIAHSQQQAV</sequence>
<dbReference type="PANTHER" id="PTHR10774:SF190">
    <property type="entry name" value="C2 CALCIUM_LIPID-BINDING ENDONUCLEASE_EXONUCLEASE_PHOSPHATASE-RELATED"/>
    <property type="match status" value="1"/>
</dbReference>
<evidence type="ECO:0000313" key="15">
    <source>
        <dbReference type="EMBL" id="KAK9903584.1"/>
    </source>
</evidence>
<dbReference type="CDD" id="cd00030">
    <property type="entry name" value="C2"/>
    <property type="match status" value="1"/>
</dbReference>
<protein>
    <recommendedName>
        <fullName evidence="17">Plant synaptotagmin</fullName>
    </recommendedName>
</protein>
<evidence type="ECO:0000259" key="13">
    <source>
        <dbReference type="PROSITE" id="PS50004"/>
    </source>
</evidence>
<keyword evidence="16" id="KW-1185">Reference proteome</keyword>
<evidence type="ECO:0000259" key="14">
    <source>
        <dbReference type="PROSITE" id="PS51847"/>
    </source>
</evidence>
<feature type="compositionally biased region" description="Low complexity" evidence="12">
    <location>
        <begin position="403"/>
        <end position="412"/>
    </location>
</feature>
<dbReference type="PROSITE" id="PS51847">
    <property type="entry name" value="SMP"/>
    <property type="match status" value="1"/>
</dbReference>
<proteinExistence type="inferred from homology"/>
<feature type="region of interest" description="Disordered" evidence="12">
    <location>
        <begin position="382"/>
        <end position="426"/>
    </location>
</feature>
<accession>A0ABR2YFH1</accession>
<dbReference type="InterPro" id="IPR000008">
    <property type="entry name" value="C2_dom"/>
</dbReference>
<dbReference type="SMART" id="SM00239">
    <property type="entry name" value="C2"/>
    <property type="match status" value="2"/>
</dbReference>